<keyword evidence="1" id="KW-0732">Signal</keyword>
<sequence length="280" mass="30085">MKVKEMYRMVLMAVVTVLLVATVPVLATASEADDSVESSAKSSYVFKNFLQNDDVTVKSMDGAVTLTGTVTEDTHKSLAQETVANLPGVKSVDNQLEVKGESALENSDSWITTKVKTALFFHRNVSAMTEVDTNDGIVTLQGEATSQAQKDLTTELVKDVVGVADVQNDMKVPEASMTTDESKISEKISDVGDSIDDASVTALVKMTLLYHRSTSALDTKVMTTNGQVTLEGNVGNAAEKDLATKYVQDVHGVNSVVNNMIVKKPITVKKSKSKEKIEGC</sequence>
<dbReference type="PANTHER" id="PTHR34606:SF15">
    <property type="entry name" value="BON DOMAIN-CONTAINING PROTEIN"/>
    <property type="match status" value="1"/>
</dbReference>
<protein>
    <submittedName>
        <fullName evidence="3">Putative periplasmic or secreted lipoprotein</fullName>
    </submittedName>
</protein>
<feature type="domain" description="BON" evidence="2">
    <location>
        <begin position="107"/>
        <end position="174"/>
    </location>
</feature>
<dbReference type="InterPro" id="IPR014004">
    <property type="entry name" value="Transpt-assoc_nodulatn_dom_bac"/>
</dbReference>
<keyword evidence="3" id="KW-0449">Lipoprotein</keyword>
<dbReference type="SMART" id="SM00749">
    <property type="entry name" value="BON"/>
    <property type="match status" value="3"/>
</dbReference>
<feature type="domain" description="BON" evidence="2">
    <location>
        <begin position="196"/>
        <end position="264"/>
    </location>
</feature>
<dbReference type="AlphaFoldDB" id="M1P255"/>
<dbReference type="Proteomes" id="UP000011721">
    <property type="component" value="Chromosome"/>
</dbReference>
<feature type="chain" id="PRO_5004016239" evidence="1">
    <location>
        <begin position="28"/>
        <end position="280"/>
    </location>
</feature>
<evidence type="ECO:0000256" key="1">
    <source>
        <dbReference type="SAM" id="SignalP"/>
    </source>
</evidence>
<feature type="signal peptide" evidence="1">
    <location>
        <begin position="1"/>
        <end position="27"/>
    </location>
</feature>
<name>M1P255_DESSD</name>
<dbReference type="RefSeq" id="WP_015403259.1">
    <property type="nucleotide sequence ID" value="NC_020304.1"/>
</dbReference>
<evidence type="ECO:0000313" key="3">
    <source>
        <dbReference type="EMBL" id="AGF77563.1"/>
    </source>
</evidence>
<dbReference type="InterPro" id="IPR007055">
    <property type="entry name" value="BON_dom"/>
</dbReference>
<dbReference type="KEGG" id="dsf:UWK_00989"/>
<dbReference type="PATRIC" id="fig|1167006.5.peg.1110"/>
<dbReference type="OrthoDB" id="8910395at2"/>
<keyword evidence="4" id="KW-1185">Reference proteome</keyword>
<dbReference type="eggNOG" id="COG2823">
    <property type="taxonomic scope" value="Bacteria"/>
</dbReference>
<dbReference type="PANTHER" id="PTHR34606">
    <property type="entry name" value="BON DOMAIN-CONTAINING PROTEIN"/>
    <property type="match status" value="1"/>
</dbReference>
<feature type="domain" description="BON" evidence="2">
    <location>
        <begin position="32"/>
        <end position="100"/>
    </location>
</feature>
<dbReference type="HOGENOM" id="CLU_086605_0_0_7"/>
<reference evidence="4" key="1">
    <citation type="journal article" date="2013" name="Stand. Genomic Sci.">
        <title>Complete genome sequence of Desulfocapsa sulfexigens, a marine deltaproteobacterium specialized in disproportionating inorganic sulfur compounds.</title>
        <authorList>
            <person name="Finster K.W."/>
            <person name="Kjeldsen K.U."/>
            <person name="Kube M."/>
            <person name="Reinhardt R."/>
            <person name="Mussmann M."/>
            <person name="Amann R."/>
            <person name="Schreiber L."/>
        </authorList>
    </citation>
    <scope>NUCLEOTIDE SEQUENCE [LARGE SCALE GENOMIC DNA]</scope>
    <source>
        <strain evidence="4">DSM 10523 / SB164P1</strain>
    </source>
</reference>
<organism evidence="3 4">
    <name type="scientific">Desulfocapsa sulfexigens (strain DSM 10523 / SB164P1)</name>
    <dbReference type="NCBI Taxonomy" id="1167006"/>
    <lineage>
        <taxon>Bacteria</taxon>
        <taxon>Pseudomonadati</taxon>
        <taxon>Thermodesulfobacteriota</taxon>
        <taxon>Desulfobulbia</taxon>
        <taxon>Desulfobulbales</taxon>
        <taxon>Desulfocapsaceae</taxon>
        <taxon>Desulfocapsa</taxon>
    </lineage>
</organism>
<dbReference type="STRING" id="1167006.UWK_00989"/>
<proteinExistence type="predicted"/>
<dbReference type="InterPro" id="IPR051686">
    <property type="entry name" value="Lipoprotein_DolP"/>
</dbReference>
<accession>M1P255</accession>
<evidence type="ECO:0000313" key="4">
    <source>
        <dbReference type="Proteomes" id="UP000011721"/>
    </source>
</evidence>
<dbReference type="EMBL" id="CP003985">
    <property type="protein sequence ID" value="AGF77563.1"/>
    <property type="molecule type" value="Genomic_DNA"/>
</dbReference>
<dbReference type="Pfam" id="PF04972">
    <property type="entry name" value="BON"/>
    <property type="match status" value="3"/>
</dbReference>
<gene>
    <name evidence="3" type="ordered locus">UWK_00989</name>
</gene>
<evidence type="ECO:0000259" key="2">
    <source>
        <dbReference type="PROSITE" id="PS50914"/>
    </source>
</evidence>
<dbReference type="PROSITE" id="PS50914">
    <property type="entry name" value="BON"/>
    <property type="match status" value="3"/>
</dbReference>
<dbReference type="Gene3D" id="3.30.1340.30">
    <property type="match status" value="3"/>
</dbReference>